<dbReference type="EMBL" id="VOBL01000001">
    <property type="protein sequence ID" value="KAA0979747.1"/>
    <property type="molecule type" value="Genomic_DNA"/>
</dbReference>
<dbReference type="Proteomes" id="UP000323856">
    <property type="component" value="Unassembled WGS sequence"/>
</dbReference>
<evidence type="ECO:0000313" key="1">
    <source>
        <dbReference type="EMBL" id="KAA0979747.1"/>
    </source>
</evidence>
<dbReference type="AlphaFoldDB" id="A0A5B0EL56"/>
<sequence>MQKRHNWHKFGAQGNRGKAADLLTNAVANG</sequence>
<name>A0A5B0EL56_9MICC</name>
<gene>
    <name evidence="1" type="ORF">FQ154_00835</name>
</gene>
<comment type="caution">
    <text evidence="1">The sequence shown here is derived from an EMBL/GenBank/DDBJ whole genome shotgun (WGS) entry which is preliminary data.</text>
</comment>
<organism evidence="1 2">
    <name type="scientific">Paeniglutamicibacter gangotriensis</name>
    <dbReference type="NCBI Taxonomy" id="254787"/>
    <lineage>
        <taxon>Bacteria</taxon>
        <taxon>Bacillati</taxon>
        <taxon>Actinomycetota</taxon>
        <taxon>Actinomycetes</taxon>
        <taxon>Micrococcales</taxon>
        <taxon>Micrococcaceae</taxon>
        <taxon>Paeniglutamicibacter</taxon>
    </lineage>
</organism>
<protein>
    <submittedName>
        <fullName evidence="1">Uncharacterized protein</fullName>
    </submittedName>
</protein>
<reference evidence="1 2" key="1">
    <citation type="submission" date="2019-07" db="EMBL/GenBank/DDBJ databases">
        <title>Analysis of the biochemical properties, biological activity and biotechnological potential of siderophores and biosurfactants produced by Antarctic psychrotolerant bacteria.</title>
        <authorList>
            <person name="Styczynski M."/>
            <person name="Krucon T."/>
            <person name="Decewicz P."/>
            <person name="Dziewit L."/>
        </authorList>
    </citation>
    <scope>NUCLEOTIDE SEQUENCE [LARGE SCALE GENOMIC DNA]</scope>
    <source>
        <strain evidence="1 2">ANT_H27</strain>
    </source>
</reference>
<proteinExistence type="predicted"/>
<evidence type="ECO:0000313" key="2">
    <source>
        <dbReference type="Proteomes" id="UP000323856"/>
    </source>
</evidence>
<accession>A0A5B0EL56</accession>